<dbReference type="AlphaFoldDB" id="A0A842IQF6"/>
<dbReference type="InterPro" id="IPR008972">
    <property type="entry name" value="Cupredoxin"/>
</dbReference>
<evidence type="ECO:0000313" key="3">
    <source>
        <dbReference type="EMBL" id="MBC2843717.1"/>
    </source>
</evidence>
<accession>A0A842IQF6</accession>
<dbReference type="Proteomes" id="UP000533900">
    <property type="component" value="Unassembled WGS sequence"/>
</dbReference>
<reference evidence="3" key="1">
    <citation type="submission" date="2020-08" db="EMBL/GenBank/DDBJ databases">
        <title>Winogradskyella ouciana sp. nov., isolated from the hadal seawater of the Mariana Trench.</title>
        <authorList>
            <person name="He X."/>
        </authorList>
    </citation>
    <scope>NUCLEOTIDE SEQUENCE [LARGE SCALE GENOMIC DNA]</scope>
    <source>
        <strain evidence="3">KCTC 52348</strain>
    </source>
</reference>
<dbReference type="InterPro" id="IPR028096">
    <property type="entry name" value="EfeO_Cupredoxin"/>
</dbReference>
<feature type="chain" id="PRO_5032854190" evidence="1">
    <location>
        <begin position="21"/>
        <end position="134"/>
    </location>
</feature>
<feature type="domain" description="EfeO-type cupredoxin-like" evidence="2">
    <location>
        <begin position="8"/>
        <end position="133"/>
    </location>
</feature>
<dbReference type="EMBL" id="JACLCP010000001">
    <property type="protein sequence ID" value="MBC2843717.1"/>
    <property type="molecule type" value="Genomic_DNA"/>
</dbReference>
<dbReference type="Gene3D" id="2.60.40.420">
    <property type="entry name" value="Cupredoxins - blue copper proteins"/>
    <property type="match status" value="1"/>
</dbReference>
<evidence type="ECO:0000313" key="4">
    <source>
        <dbReference type="Proteomes" id="UP000533900"/>
    </source>
</evidence>
<evidence type="ECO:0000256" key="1">
    <source>
        <dbReference type="SAM" id="SignalP"/>
    </source>
</evidence>
<dbReference type="Pfam" id="PF13473">
    <property type="entry name" value="Cupredoxin_1"/>
    <property type="match status" value="1"/>
</dbReference>
<evidence type="ECO:0000259" key="2">
    <source>
        <dbReference type="Pfam" id="PF13473"/>
    </source>
</evidence>
<proteinExistence type="predicted"/>
<name>A0A842IQF6_9FLAO</name>
<keyword evidence="4" id="KW-1185">Reference proteome</keyword>
<sequence length="134" mass="14765">MKKIISIVVIALTFTLTGNAQDGMKKDAMMKDSKATIVSLEQTKGEFTQKEITLKKGDYIFEISNSNVGHQVGFVLVPKGKDASKPENHIKTAYVTKAVENNSKETSNVTSLAKGEYVYFCPLNPTPQYTLTVE</sequence>
<protein>
    <submittedName>
        <fullName evidence="3">Cupredoxin domain-containing protein</fullName>
    </submittedName>
</protein>
<organism evidence="3 4">
    <name type="scientific">Winogradskyella flava</name>
    <dbReference type="NCBI Taxonomy" id="1884876"/>
    <lineage>
        <taxon>Bacteria</taxon>
        <taxon>Pseudomonadati</taxon>
        <taxon>Bacteroidota</taxon>
        <taxon>Flavobacteriia</taxon>
        <taxon>Flavobacteriales</taxon>
        <taxon>Flavobacteriaceae</taxon>
        <taxon>Winogradskyella</taxon>
    </lineage>
</organism>
<keyword evidence="1" id="KW-0732">Signal</keyword>
<gene>
    <name evidence="3" type="ORF">H7F21_01335</name>
</gene>
<dbReference type="SUPFAM" id="SSF49503">
    <property type="entry name" value="Cupredoxins"/>
    <property type="match status" value="1"/>
</dbReference>
<dbReference type="RefSeq" id="WP_185787435.1">
    <property type="nucleotide sequence ID" value="NZ_JACLCP010000001.1"/>
</dbReference>
<feature type="signal peptide" evidence="1">
    <location>
        <begin position="1"/>
        <end position="20"/>
    </location>
</feature>
<comment type="caution">
    <text evidence="3">The sequence shown here is derived from an EMBL/GenBank/DDBJ whole genome shotgun (WGS) entry which is preliminary data.</text>
</comment>